<proteinExistence type="predicted"/>
<protein>
    <submittedName>
        <fullName evidence="1">Uncharacterized protein</fullName>
    </submittedName>
</protein>
<evidence type="ECO:0000313" key="1">
    <source>
        <dbReference type="EMBL" id="KAF7307514.1"/>
    </source>
</evidence>
<keyword evidence="2" id="KW-1185">Reference proteome</keyword>
<dbReference type="Proteomes" id="UP000636479">
    <property type="component" value="Unassembled WGS sequence"/>
</dbReference>
<organism evidence="1 2">
    <name type="scientific">Mycena indigotica</name>
    <dbReference type="NCBI Taxonomy" id="2126181"/>
    <lineage>
        <taxon>Eukaryota</taxon>
        <taxon>Fungi</taxon>
        <taxon>Dikarya</taxon>
        <taxon>Basidiomycota</taxon>
        <taxon>Agaricomycotina</taxon>
        <taxon>Agaricomycetes</taxon>
        <taxon>Agaricomycetidae</taxon>
        <taxon>Agaricales</taxon>
        <taxon>Marasmiineae</taxon>
        <taxon>Mycenaceae</taxon>
        <taxon>Mycena</taxon>
    </lineage>
</organism>
<dbReference type="AlphaFoldDB" id="A0A8H6W6D8"/>
<evidence type="ECO:0000313" key="2">
    <source>
        <dbReference type="Proteomes" id="UP000636479"/>
    </source>
</evidence>
<sequence>MMNVAHICDIANEIVWIRNNDKWMPGRIFLSTPKLRPKDNFLCWNVVYQDKAGHRLRKYFAPLLGELKPDTASVRQLLQEAHWI</sequence>
<dbReference type="OrthoDB" id="3205170at2759"/>
<accession>A0A8H6W6D8</accession>
<gene>
    <name evidence="1" type="ORF">MIND_00546000</name>
</gene>
<reference evidence="1" key="1">
    <citation type="submission" date="2020-05" db="EMBL/GenBank/DDBJ databases">
        <title>Mycena genomes resolve the evolution of fungal bioluminescence.</title>
        <authorList>
            <person name="Tsai I.J."/>
        </authorList>
    </citation>
    <scope>NUCLEOTIDE SEQUENCE</scope>
    <source>
        <strain evidence="1">171206Taipei</strain>
    </source>
</reference>
<comment type="caution">
    <text evidence="1">The sequence shown here is derived from an EMBL/GenBank/DDBJ whole genome shotgun (WGS) entry which is preliminary data.</text>
</comment>
<name>A0A8H6W6D8_9AGAR</name>
<dbReference type="GeneID" id="59344757"/>
<dbReference type="EMBL" id="JACAZF010000004">
    <property type="protein sequence ID" value="KAF7307514.1"/>
    <property type="molecule type" value="Genomic_DNA"/>
</dbReference>
<dbReference type="RefSeq" id="XP_037222533.1">
    <property type="nucleotide sequence ID" value="XM_037362241.1"/>
</dbReference>